<organism evidence="1 2">
    <name type="scientific">Drosophila rhopaloa</name>
    <name type="common">Fruit fly</name>
    <dbReference type="NCBI Taxonomy" id="1041015"/>
    <lineage>
        <taxon>Eukaryota</taxon>
        <taxon>Metazoa</taxon>
        <taxon>Ecdysozoa</taxon>
        <taxon>Arthropoda</taxon>
        <taxon>Hexapoda</taxon>
        <taxon>Insecta</taxon>
        <taxon>Pterygota</taxon>
        <taxon>Neoptera</taxon>
        <taxon>Endopterygota</taxon>
        <taxon>Diptera</taxon>
        <taxon>Brachycera</taxon>
        <taxon>Muscomorpha</taxon>
        <taxon>Ephydroidea</taxon>
        <taxon>Drosophilidae</taxon>
        <taxon>Drosophila</taxon>
        <taxon>Sophophora</taxon>
    </lineage>
</organism>
<accession>A0ABM5HII4</accession>
<reference evidence="2" key="1">
    <citation type="journal article" date="2021" name="Elife">
        <title>Highly contiguous assemblies of 101 drosophilid genomes.</title>
        <authorList>
            <person name="Kim B.Y."/>
            <person name="Wang J.R."/>
            <person name="Miller D.E."/>
            <person name="Barmina O."/>
            <person name="Delaney E."/>
            <person name="Thompson A."/>
            <person name="Comeault A.A."/>
            <person name="Peede D."/>
            <person name="D'Agostino E.R."/>
            <person name="Pelaez J."/>
            <person name="Aguilar J.M."/>
            <person name="Haji D."/>
            <person name="Matsunaga T."/>
            <person name="Armstrong E.E."/>
            <person name="Zych M."/>
            <person name="Ogawa Y."/>
            <person name="Stamenkovic-Radak M."/>
            <person name="Jelic M."/>
            <person name="Veselinovic M.S."/>
            <person name="Tanaskovic M."/>
            <person name="Eric P."/>
            <person name="Gao J.J."/>
            <person name="Katoh T.K."/>
            <person name="Toda M.J."/>
            <person name="Watabe H."/>
            <person name="Watada M."/>
            <person name="Davis J.S."/>
            <person name="Moyle L.C."/>
            <person name="Manoli G."/>
            <person name="Bertolini E."/>
            <person name="Kostal V."/>
            <person name="Hawley R.S."/>
            <person name="Takahashi A."/>
            <person name="Jones C.D."/>
            <person name="Price D.K."/>
            <person name="Whiteman N."/>
            <person name="Kopp A."/>
            <person name="Matute D.R."/>
            <person name="Petrov D.A."/>
        </authorList>
    </citation>
    <scope>NUCLEOTIDE SEQUENCE [LARGE SCALE GENOMIC DNA]</scope>
</reference>
<evidence type="ECO:0000313" key="1">
    <source>
        <dbReference type="EnsemblMetazoa" id="XP_016980884.2"/>
    </source>
</evidence>
<evidence type="ECO:0000313" key="2">
    <source>
        <dbReference type="Proteomes" id="UP001652680"/>
    </source>
</evidence>
<name>A0ABM5HII4_DRORH</name>
<dbReference type="GeneID" id="108045908"/>
<dbReference type="RefSeq" id="XP_016980884.2">
    <property type="nucleotide sequence ID" value="XM_017125395.2"/>
</dbReference>
<proteinExistence type="predicted"/>
<dbReference type="EnsemblMetazoa" id="XM_017125395.2">
    <property type="protein sequence ID" value="XP_016980884.2"/>
    <property type="gene ID" value="LOC108045908"/>
</dbReference>
<dbReference type="Proteomes" id="UP001652680">
    <property type="component" value="Unassembled WGS sequence"/>
</dbReference>
<protein>
    <submittedName>
        <fullName evidence="1">Uncharacterized protein</fullName>
    </submittedName>
</protein>
<keyword evidence="2" id="KW-1185">Reference proteome</keyword>
<sequence>MRIDLKELLLVSMSTTPSSVIHLHKRFKCGKVSYMVHCMLQKGQLLILQVKRIRRTTSLSSRLQKRRRHLQRMLNCGSGFAFKLPVAREDGFTQTTLHRRSKAVGTEMVLETTASQTPHRQWISSQVDTSDLIHTVSQDQQTFNPSQQTVSIAVGTETVLDSTASQTPHQEWSSSQVDTSDLVHSISRDQQTFNPGHQALSTQTERQVLQSRITQVEVNAKTSTTQTKLVSACLGIQTELHCTNVSVQTAMDCQDTSSQTIDDEQEVMKPHLQALFLIYDSIKDQSDLIHNEVLQAINQLCDLTLLGVKKRRLEEDLPREASLEPLTPIPQNQIGDNLPREKLLSEAKLKKLLLKWEPKFRTKRVSKSKRLSTGPSWSCTMKCKRCGLHMHRNRLRVSSDNQETQTEVAETEDAVVWTETGTQTERERGRWTLKRS</sequence>
<reference evidence="1" key="2">
    <citation type="submission" date="2025-05" db="UniProtKB">
        <authorList>
            <consortium name="EnsemblMetazoa"/>
        </authorList>
    </citation>
    <scope>IDENTIFICATION</scope>
</reference>